<reference evidence="2" key="1">
    <citation type="submission" date="2022-09" db="EMBL/GenBank/DDBJ databases">
        <authorList>
            <person name="Zoaiter M."/>
        </authorList>
    </citation>
    <scope>NUCLEOTIDE SEQUENCE</scope>
    <source>
        <strain evidence="2">DSM 19848</strain>
    </source>
</reference>
<protein>
    <submittedName>
        <fullName evidence="2">Flavodoxin</fullName>
    </submittedName>
</protein>
<feature type="domain" description="Flavodoxin-like" evidence="1">
    <location>
        <begin position="30"/>
        <end position="188"/>
    </location>
</feature>
<dbReference type="PANTHER" id="PTHR39201:SF1">
    <property type="entry name" value="FLAVODOXIN-LIKE DOMAIN-CONTAINING PROTEIN"/>
    <property type="match status" value="1"/>
</dbReference>
<name>A0ABT4DKK7_FUSSI</name>
<dbReference type="RefSeq" id="WP_265151942.1">
    <property type="nucleotide sequence ID" value="NZ_JAOXXL010000009.1"/>
</dbReference>
<accession>A0ABT4DKK7</accession>
<evidence type="ECO:0000313" key="2">
    <source>
        <dbReference type="EMBL" id="MCY7007906.1"/>
    </source>
</evidence>
<dbReference type="InterPro" id="IPR029039">
    <property type="entry name" value="Flavoprotein-like_sf"/>
</dbReference>
<dbReference type="Proteomes" id="UP001062738">
    <property type="component" value="Unassembled WGS sequence"/>
</dbReference>
<dbReference type="EMBL" id="JAOXXL010000009">
    <property type="protein sequence ID" value="MCY7007906.1"/>
    <property type="molecule type" value="Genomic_DNA"/>
</dbReference>
<dbReference type="Pfam" id="PF12682">
    <property type="entry name" value="Flavodoxin_4"/>
    <property type="match status" value="1"/>
</dbReference>
<organism evidence="2 3">
    <name type="scientific">Fusobacterium simiae</name>
    <dbReference type="NCBI Taxonomy" id="855"/>
    <lineage>
        <taxon>Bacteria</taxon>
        <taxon>Fusobacteriati</taxon>
        <taxon>Fusobacteriota</taxon>
        <taxon>Fusobacteriia</taxon>
        <taxon>Fusobacteriales</taxon>
        <taxon>Fusobacteriaceae</taxon>
        <taxon>Fusobacterium</taxon>
    </lineage>
</organism>
<proteinExistence type="predicted"/>
<dbReference type="Gene3D" id="3.40.50.360">
    <property type="match status" value="1"/>
</dbReference>
<keyword evidence="3" id="KW-1185">Reference proteome</keyword>
<dbReference type="InterPro" id="IPR008254">
    <property type="entry name" value="Flavodoxin/NO_synth"/>
</dbReference>
<gene>
    <name evidence="2" type="ORF">OCK72_04445</name>
</gene>
<dbReference type="PROSITE" id="PS50902">
    <property type="entry name" value="FLAVODOXIN_LIKE"/>
    <property type="match status" value="1"/>
</dbReference>
<evidence type="ECO:0000259" key="1">
    <source>
        <dbReference type="PROSITE" id="PS50902"/>
    </source>
</evidence>
<sequence>MIKKLILSMAILLGFVIFGDNIYAANNKKVLVVYYSATGTTEGVAKIIAKETNADLVKLEPKIPYTEADLNYRDKNSRVIKEHENLDKVHVELKNAKINNFDSYDTVFIGYPIWWSEASWVIDDFIQKNDFTGKRVIAFTTSISTGSGESSKRLEKMAGTGRWLSGKRVSSSYSEKEVINWLKNFNLK</sequence>
<evidence type="ECO:0000313" key="3">
    <source>
        <dbReference type="Proteomes" id="UP001062738"/>
    </source>
</evidence>
<dbReference type="PROSITE" id="PS00201">
    <property type="entry name" value="FLAVODOXIN"/>
    <property type="match status" value="1"/>
</dbReference>
<dbReference type="PANTHER" id="PTHR39201">
    <property type="entry name" value="EXPORTED PROTEIN-RELATED"/>
    <property type="match status" value="1"/>
</dbReference>
<dbReference type="SUPFAM" id="SSF52218">
    <property type="entry name" value="Flavoproteins"/>
    <property type="match status" value="1"/>
</dbReference>
<comment type="caution">
    <text evidence="2">The sequence shown here is derived from an EMBL/GenBank/DDBJ whole genome shotgun (WGS) entry which is preliminary data.</text>
</comment>
<dbReference type="InterPro" id="IPR001226">
    <property type="entry name" value="Flavodoxin_CS"/>
</dbReference>